<dbReference type="Pfam" id="PF02093">
    <property type="entry name" value="Gag_p30"/>
    <property type="match status" value="1"/>
</dbReference>
<dbReference type="InterPro" id="IPR050462">
    <property type="entry name" value="Retroviral_Gag-Pol_poly"/>
</dbReference>
<dbReference type="InterPro" id="IPR003036">
    <property type="entry name" value="Gag_P30"/>
</dbReference>
<feature type="region of interest" description="Disordered" evidence="2">
    <location>
        <begin position="484"/>
        <end position="504"/>
    </location>
</feature>
<evidence type="ECO:0000259" key="3">
    <source>
        <dbReference type="PROSITE" id="PS50158"/>
    </source>
</evidence>
<dbReference type="SUPFAM" id="SSF57756">
    <property type="entry name" value="Retrovirus zinc finger-like domains"/>
    <property type="match status" value="1"/>
</dbReference>
<dbReference type="Pfam" id="PF00098">
    <property type="entry name" value="zf-CCHC"/>
    <property type="match status" value="2"/>
</dbReference>
<dbReference type="Proteomes" id="UP000002281">
    <property type="component" value="Chromosome 11"/>
</dbReference>
<dbReference type="Ensembl" id="ENSECAT00000135470.1">
    <property type="protein sequence ID" value="ENSECAP00000060449.1"/>
    <property type="gene ID" value="ENSECAG00000045708.1"/>
</dbReference>
<keyword evidence="1" id="KW-0863">Zinc-finger</keyword>
<dbReference type="PROSITE" id="PS50158">
    <property type="entry name" value="ZF_CCHC"/>
    <property type="match status" value="2"/>
</dbReference>
<dbReference type="SUPFAM" id="SSF47836">
    <property type="entry name" value="Retroviral matrix proteins"/>
    <property type="match status" value="1"/>
</dbReference>
<protein>
    <recommendedName>
        <fullName evidence="3">CCHC-type domain-containing protein</fullName>
    </recommendedName>
</protein>
<dbReference type="InterPro" id="IPR036946">
    <property type="entry name" value="G_retro_matrix_sf"/>
</dbReference>
<sequence>MGASNSIPKDSPLGCLLNNWAKFDLQDLKKKRLIFYCNTVWPQYNLNEEKWPTNGTLSFNAILQLDLFCHRLGKWSEIPYIQAFMALYQDPELRAVCRMCLASPTKVEKPTPDILDDDCLVRPIPKAPAAPAELTSPEDSKTKMPPPYDREPKIEASIPISPTGRTRSGTSYNTGHFPLREVANREMGTIRVHVPFSMSDMAQLKTQLGRYSENPSQFIDGFQQLVMMFELTWQDIYIILTHCCATDERNRVWAGAREFADELHTRDRHKYPVGGTAVPDTDPKWDYRDEEDRGQRNHMVTCLIEGMKKGFTKPVNFDKLREITQGTDENPALFQGRLAEAIRKYTNLDPTSPEEITILNMHFISQSAPDIRRKLTKLALGPQTPVQRLLEVATQVFNDRDLTLKQDKDRGWPRGRVVKFARSAAGGPVFRWFESWARTWHCSSDHAGAASHIPQLEEPTTKNIQLCTGGLWGEKGNNKILKKKKKNLKKKKKKQDKDRRAKLQGKVQAHILAAAIEDMPQKQANQGPKSQTTIAGGSGKSPCYRCGQFGHWSRQCPRKDLPPGPCPLCKREGHWKRDCPRLQSEEGPRTHFPARRCDPEDSA</sequence>
<dbReference type="InterPro" id="IPR036875">
    <property type="entry name" value="Znf_CCHC_sf"/>
</dbReference>
<proteinExistence type="predicted"/>
<dbReference type="SUPFAM" id="SSF47943">
    <property type="entry name" value="Retrovirus capsid protein, N-terminal core domain"/>
    <property type="match status" value="1"/>
</dbReference>
<accession>A0A9L0RC73</accession>
<name>A0A9L0RC73_HORSE</name>
<dbReference type="InterPro" id="IPR010999">
    <property type="entry name" value="Retrovr_matrix"/>
</dbReference>
<reference evidence="4" key="2">
    <citation type="submission" date="2025-05" db="UniProtKB">
        <authorList>
            <consortium name="Ensembl"/>
        </authorList>
    </citation>
    <scope>IDENTIFICATION</scope>
    <source>
        <strain evidence="4">Thoroughbred</strain>
    </source>
</reference>
<dbReference type="AlphaFoldDB" id="A0A9L0RC73"/>
<dbReference type="GO" id="GO:0008270">
    <property type="term" value="F:zinc ion binding"/>
    <property type="evidence" value="ECO:0007669"/>
    <property type="project" value="UniProtKB-KW"/>
</dbReference>
<keyword evidence="1" id="KW-0479">Metal-binding</keyword>
<feature type="compositionally biased region" description="Polar residues" evidence="2">
    <location>
        <begin position="163"/>
        <end position="174"/>
    </location>
</feature>
<feature type="domain" description="CCHC-type" evidence="3">
    <location>
        <begin position="543"/>
        <end position="558"/>
    </location>
</feature>
<feature type="compositionally biased region" description="Basic and acidic residues" evidence="2">
    <location>
        <begin position="138"/>
        <end position="154"/>
    </location>
</feature>
<dbReference type="Ensembl" id="ENSECAT00000107745.1">
    <property type="protein sequence ID" value="ENSECAP00000078169.1"/>
    <property type="gene ID" value="ENSECAG00000045708.1"/>
</dbReference>
<reference evidence="4 5" key="1">
    <citation type="journal article" date="2009" name="Science">
        <title>Genome sequence, comparative analysis, and population genetics of the domestic horse.</title>
        <authorList>
            <consortium name="Broad Institute Genome Sequencing Platform"/>
            <consortium name="Broad Institute Whole Genome Assembly Team"/>
            <person name="Wade C.M."/>
            <person name="Giulotto E."/>
            <person name="Sigurdsson S."/>
            <person name="Zoli M."/>
            <person name="Gnerre S."/>
            <person name="Imsland F."/>
            <person name="Lear T.L."/>
            <person name="Adelson D.L."/>
            <person name="Bailey E."/>
            <person name="Bellone R.R."/>
            <person name="Bloecker H."/>
            <person name="Distl O."/>
            <person name="Edgar R.C."/>
            <person name="Garber M."/>
            <person name="Leeb T."/>
            <person name="Mauceli E."/>
            <person name="MacLeod J.N."/>
            <person name="Penedo M.C.T."/>
            <person name="Raison J.M."/>
            <person name="Sharpe T."/>
            <person name="Vogel J."/>
            <person name="Andersson L."/>
            <person name="Antczak D.F."/>
            <person name="Biagi T."/>
            <person name="Binns M.M."/>
            <person name="Chowdhary B.P."/>
            <person name="Coleman S.J."/>
            <person name="Della Valle G."/>
            <person name="Fryc S."/>
            <person name="Guerin G."/>
            <person name="Hasegawa T."/>
            <person name="Hill E.W."/>
            <person name="Jurka J."/>
            <person name="Kiialainen A."/>
            <person name="Lindgren G."/>
            <person name="Liu J."/>
            <person name="Magnani E."/>
            <person name="Mickelson J.R."/>
            <person name="Murray J."/>
            <person name="Nergadze S.G."/>
            <person name="Onofrio R."/>
            <person name="Pedroni S."/>
            <person name="Piras M.F."/>
            <person name="Raudsepp T."/>
            <person name="Rocchi M."/>
            <person name="Roeed K.H."/>
            <person name="Ryder O.A."/>
            <person name="Searle S."/>
            <person name="Skow L."/>
            <person name="Swinburne J.E."/>
            <person name="Syvaenen A.C."/>
            <person name="Tozaki T."/>
            <person name="Valberg S.J."/>
            <person name="Vaudin M."/>
            <person name="White J.R."/>
            <person name="Zody M.C."/>
            <person name="Lander E.S."/>
            <person name="Lindblad-Toh K."/>
        </authorList>
    </citation>
    <scope>NUCLEOTIDE SEQUENCE [LARGE SCALE GENOMIC DNA]</scope>
    <source>
        <strain evidence="4 5">Thoroughbred</strain>
    </source>
</reference>
<keyword evidence="1" id="KW-0862">Zinc</keyword>
<organism evidence="4 5">
    <name type="scientific">Equus caballus</name>
    <name type="common">Horse</name>
    <dbReference type="NCBI Taxonomy" id="9796"/>
    <lineage>
        <taxon>Eukaryota</taxon>
        <taxon>Metazoa</taxon>
        <taxon>Chordata</taxon>
        <taxon>Craniata</taxon>
        <taxon>Vertebrata</taxon>
        <taxon>Euteleostomi</taxon>
        <taxon>Mammalia</taxon>
        <taxon>Eutheria</taxon>
        <taxon>Laurasiatheria</taxon>
        <taxon>Perissodactyla</taxon>
        <taxon>Equidae</taxon>
        <taxon>Equus</taxon>
    </lineage>
</organism>
<evidence type="ECO:0000256" key="2">
    <source>
        <dbReference type="SAM" id="MobiDB-lite"/>
    </source>
</evidence>
<feature type="compositionally biased region" description="Basic residues" evidence="2">
    <location>
        <begin position="484"/>
        <end position="494"/>
    </location>
</feature>
<dbReference type="Gene3D" id="1.10.150.180">
    <property type="entry name" value="Gamma-retroviral matrix domain"/>
    <property type="match status" value="1"/>
</dbReference>
<feature type="region of interest" description="Disordered" evidence="2">
    <location>
        <begin position="578"/>
        <end position="603"/>
    </location>
</feature>
<feature type="region of interest" description="Disordered" evidence="2">
    <location>
        <begin position="128"/>
        <end position="176"/>
    </location>
</feature>
<keyword evidence="5" id="KW-1185">Reference proteome</keyword>
<dbReference type="InterPro" id="IPR001878">
    <property type="entry name" value="Znf_CCHC"/>
</dbReference>
<dbReference type="Gene3D" id="1.10.375.10">
    <property type="entry name" value="Human Immunodeficiency Virus Type 1 Capsid Protein"/>
    <property type="match status" value="1"/>
</dbReference>
<dbReference type="PANTHER" id="PTHR33166">
    <property type="entry name" value="GAG_P30 DOMAIN-CONTAINING PROTEIN"/>
    <property type="match status" value="1"/>
</dbReference>
<dbReference type="SMART" id="SM00343">
    <property type="entry name" value="ZnF_C2HC"/>
    <property type="match status" value="2"/>
</dbReference>
<dbReference type="Gene3D" id="4.10.60.10">
    <property type="entry name" value="Zinc finger, CCHC-type"/>
    <property type="match status" value="1"/>
</dbReference>
<dbReference type="GO" id="GO:0019068">
    <property type="term" value="P:virion assembly"/>
    <property type="evidence" value="ECO:0007669"/>
    <property type="project" value="InterPro"/>
</dbReference>
<dbReference type="GO" id="GO:0003676">
    <property type="term" value="F:nucleic acid binding"/>
    <property type="evidence" value="ECO:0007669"/>
    <property type="project" value="InterPro"/>
</dbReference>
<feature type="domain" description="CCHC-type" evidence="3">
    <location>
        <begin position="566"/>
        <end position="581"/>
    </location>
</feature>
<evidence type="ECO:0000313" key="5">
    <source>
        <dbReference type="Proteomes" id="UP000002281"/>
    </source>
</evidence>
<dbReference type="GeneTree" id="ENSGT01140000282623"/>
<evidence type="ECO:0000256" key="1">
    <source>
        <dbReference type="PROSITE-ProRule" id="PRU00047"/>
    </source>
</evidence>
<dbReference type="InterPro" id="IPR008919">
    <property type="entry name" value="Retrov_capsid_N"/>
</dbReference>
<evidence type="ECO:0000313" key="4">
    <source>
        <dbReference type="Ensembl" id="ENSECAP00000060449.1"/>
    </source>
</evidence>